<evidence type="ECO:0000313" key="2">
    <source>
        <dbReference type="EMBL" id="MFC3981959.1"/>
    </source>
</evidence>
<dbReference type="PANTHER" id="PTHR30336:SF20">
    <property type="entry name" value="DUF218 DOMAIN-CONTAINING PROTEIN"/>
    <property type="match status" value="1"/>
</dbReference>
<proteinExistence type="predicted"/>
<dbReference type="RefSeq" id="WP_362913422.1">
    <property type="nucleotide sequence ID" value="NZ_JBHSBC010000016.1"/>
</dbReference>
<organism evidence="2 3">
    <name type="scientific">Streptosporangium jomthongense</name>
    <dbReference type="NCBI Taxonomy" id="1193683"/>
    <lineage>
        <taxon>Bacteria</taxon>
        <taxon>Bacillati</taxon>
        <taxon>Actinomycetota</taxon>
        <taxon>Actinomycetes</taxon>
        <taxon>Streptosporangiales</taxon>
        <taxon>Streptosporangiaceae</taxon>
        <taxon>Streptosporangium</taxon>
    </lineage>
</organism>
<dbReference type="PANTHER" id="PTHR30336">
    <property type="entry name" value="INNER MEMBRANE PROTEIN, PROBABLE PERMEASE"/>
    <property type="match status" value="1"/>
</dbReference>
<dbReference type="InterPro" id="IPR014729">
    <property type="entry name" value="Rossmann-like_a/b/a_fold"/>
</dbReference>
<gene>
    <name evidence="2" type="ORF">ACFOYY_17590</name>
</gene>
<protein>
    <submittedName>
        <fullName evidence="2">YdcF family protein</fullName>
    </submittedName>
</protein>
<dbReference type="CDD" id="cd06259">
    <property type="entry name" value="YdcF-like"/>
    <property type="match status" value="1"/>
</dbReference>
<dbReference type="InterPro" id="IPR051599">
    <property type="entry name" value="Cell_Envelope_Assoc"/>
</dbReference>
<sequence>MTDDIDHEQISAITAFVDTATPPSDEPTAHLIFGTNQIRPAEIAAERYHRGLAPMIIVTGGVNRHNGIVEAAMFHRFLLERGVPDDVIRYEDRSANTWQNIEFALPFLREALERELTVTAICKWYHRRAIHILKTFVPDIGAFHVITWDPVYAGQPVTRTNWPHIPDGRRRVIREWQEVPRRVAEGSFTDVKLVNGTWH</sequence>
<dbReference type="EMBL" id="JBHSBC010000016">
    <property type="protein sequence ID" value="MFC3981959.1"/>
    <property type="molecule type" value="Genomic_DNA"/>
</dbReference>
<accession>A0ABV8F006</accession>
<evidence type="ECO:0000259" key="1">
    <source>
        <dbReference type="Pfam" id="PF02698"/>
    </source>
</evidence>
<dbReference type="Gene3D" id="3.40.50.620">
    <property type="entry name" value="HUPs"/>
    <property type="match status" value="1"/>
</dbReference>
<dbReference type="InterPro" id="IPR003848">
    <property type="entry name" value="DUF218"/>
</dbReference>
<evidence type="ECO:0000313" key="3">
    <source>
        <dbReference type="Proteomes" id="UP001595698"/>
    </source>
</evidence>
<dbReference type="Proteomes" id="UP001595698">
    <property type="component" value="Unassembled WGS sequence"/>
</dbReference>
<reference evidence="3" key="1">
    <citation type="journal article" date="2019" name="Int. J. Syst. Evol. Microbiol.">
        <title>The Global Catalogue of Microorganisms (GCM) 10K type strain sequencing project: providing services to taxonomists for standard genome sequencing and annotation.</title>
        <authorList>
            <consortium name="The Broad Institute Genomics Platform"/>
            <consortium name="The Broad Institute Genome Sequencing Center for Infectious Disease"/>
            <person name="Wu L."/>
            <person name="Ma J."/>
        </authorList>
    </citation>
    <scope>NUCLEOTIDE SEQUENCE [LARGE SCALE GENOMIC DNA]</scope>
    <source>
        <strain evidence="3">TBRC 7912</strain>
    </source>
</reference>
<feature type="domain" description="DUF218" evidence="1">
    <location>
        <begin position="42"/>
        <end position="176"/>
    </location>
</feature>
<dbReference type="Pfam" id="PF02698">
    <property type="entry name" value="DUF218"/>
    <property type="match status" value="1"/>
</dbReference>
<keyword evidence="3" id="KW-1185">Reference proteome</keyword>
<name>A0ABV8F006_9ACTN</name>
<comment type="caution">
    <text evidence="2">The sequence shown here is derived from an EMBL/GenBank/DDBJ whole genome shotgun (WGS) entry which is preliminary data.</text>
</comment>